<comment type="caution">
    <text evidence="1">The sequence shown here is derived from an EMBL/GenBank/DDBJ whole genome shotgun (WGS) entry which is preliminary data.</text>
</comment>
<keyword evidence="2" id="KW-1185">Reference proteome</keyword>
<protein>
    <submittedName>
        <fullName evidence="1">Uncharacterized protein</fullName>
    </submittedName>
</protein>
<evidence type="ECO:0000313" key="2">
    <source>
        <dbReference type="Proteomes" id="UP001280121"/>
    </source>
</evidence>
<dbReference type="Proteomes" id="UP001280121">
    <property type="component" value="Unassembled WGS sequence"/>
</dbReference>
<gene>
    <name evidence="1" type="ORF">Ddye_020505</name>
</gene>
<reference evidence="1" key="1">
    <citation type="journal article" date="2023" name="Plant J.">
        <title>Genome sequences and population genomics provide insights into the demographic history, inbreeding, and mutation load of two 'living fossil' tree species of Dipteronia.</title>
        <authorList>
            <person name="Feng Y."/>
            <person name="Comes H.P."/>
            <person name="Chen J."/>
            <person name="Zhu S."/>
            <person name="Lu R."/>
            <person name="Zhang X."/>
            <person name="Li P."/>
            <person name="Qiu J."/>
            <person name="Olsen K.M."/>
            <person name="Qiu Y."/>
        </authorList>
    </citation>
    <scope>NUCLEOTIDE SEQUENCE</scope>
    <source>
        <strain evidence="1">KIB01</strain>
    </source>
</reference>
<name>A0AAD9U0X0_9ROSI</name>
<dbReference type="EMBL" id="JANJYI010000006">
    <property type="protein sequence ID" value="KAK2645310.1"/>
    <property type="molecule type" value="Genomic_DNA"/>
</dbReference>
<evidence type="ECO:0000313" key="1">
    <source>
        <dbReference type="EMBL" id="KAK2645310.1"/>
    </source>
</evidence>
<accession>A0AAD9U0X0</accession>
<organism evidence="1 2">
    <name type="scientific">Dipteronia dyeriana</name>
    <dbReference type="NCBI Taxonomy" id="168575"/>
    <lineage>
        <taxon>Eukaryota</taxon>
        <taxon>Viridiplantae</taxon>
        <taxon>Streptophyta</taxon>
        <taxon>Embryophyta</taxon>
        <taxon>Tracheophyta</taxon>
        <taxon>Spermatophyta</taxon>
        <taxon>Magnoliopsida</taxon>
        <taxon>eudicotyledons</taxon>
        <taxon>Gunneridae</taxon>
        <taxon>Pentapetalae</taxon>
        <taxon>rosids</taxon>
        <taxon>malvids</taxon>
        <taxon>Sapindales</taxon>
        <taxon>Sapindaceae</taxon>
        <taxon>Hippocastanoideae</taxon>
        <taxon>Acereae</taxon>
        <taxon>Dipteronia</taxon>
    </lineage>
</organism>
<sequence>MYHNGPTDEMRFMLGNHLMRFSKFGVIPDATLYASLENDIHQRYFASIDEVLFEEMRVVLSLSIPFIHSSMRLTGDVSGSRDANKKRALTYTYWRPIALTVYHTPY</sequence>
<proteinExistence type="predicted"/>
<dbReference type="AlphaFoldDB" id="A0AAD9U0X0"/>